<organism evidence="1 2">
    <name type="scientific">Catharanthus roseus</name>
    <name type="common">Madagascar periwinkle</name>
    <name type="synonym">Vinca rosea</name>
    <dbReference type="NCBI Taxonomy" id="4058"/>
    <lineage>
        <taxon>Eukaryota</taxon>
        <taxon>Viridiplantae</taxon>
        <taxon>Streptophyta</taxon>
        <taxon>Embryophyta</taxon>
        <taxon>Tracheophyta</taxon>
        <taxon>Spermatophyta</taxon>
        <taxon>Magnoliopsida</taxon>
        <taxon>eudicotyledons</taxon>
        <taxon>Gunneridae</taxon>
        <taxon>Pentapetalae</taxon>
        <taxon>asterids</taxon>
        <taxon>lamiids</taxon>
        <taxon>Gentianales</taxon>
        <taxon>Apocynaceae</taxon>
        <taxon>Rauvolfioideae</taxon>
        <taxon>Vinceae</taxon>
        <taxon>Catharanthinae</taxon>
        <taxon>Catharanthus</taxon>
    </lineage>
</organism>
<protein>
    <submittedName>
        <fullName evidence="1">Uncharacterized protein</fullName>
    </submittedName>
</protein>
<evidence type="ECO:0000313" key="2">
    <source>
        <dbReference type="Proteomes" id="UP001060085"/>
    </source>
</evidence>
<keyword evidence="2" id="KW-1185">Reference proteome</keyword>
<evidence type="ECO:0000313" key="1">
    <source>
        <dbReference type="EMBL" id="KAI5670703.1"/>
    </source>
</evidence>
<dbReference type="Proteomes" id="UP001060085">
    <property type="component" value="Linkage Group LG03"/>
</dbReference>
<accession>A0ACC0BDS5</accession>
<proteinExistence type="predicted"/>
<comment type="caution">
    <text evidence="1">The sequence shown here is derived from an EMBL/GenBank/DDBJ whole genome shotgun (WGS) entry which is preliminary data.</text>
</comment>
<gene>
    <name evidence="1" type="ORF">M9H77_11067</name>
</gene>
<reference evidence="2" key="1">
    <citation type="journal article" date="2023" name="Nat. Plants">
        <title>Single-cell RNA sequencing provides a high-resolution roadmap for understanding the multicellular compartmentation of specialized metabolism.</title>
        <authorList>
            <person name="Sun S."/>
            <person name="Shen X."/>
            <person name="Li Y."/>
            <person name="Li Y."/>
            <person name="Wang S."/>
            <person name="Li R."/>
            <person name="Zhang H."/>
            <person name="Shen G."/>
            <person name="Guo B."/>
            <person name="Wei J."/>
            <person name="Xu J."/>
            <person name="St-Pierre B."/>
            <person name="Chen S."/>
            <person name="Sun C."/>
        </authorList>
    </citation>
    <scope>NUCLEOTIDE SEQUENCE [LARGE SCALE GENOMIC DNA]</scope>
</reference>
<dbReference type="EMBL" id="CM044703">
    <property type="protein sequence ID" value="KAI5670703.1"/>
    <property type="molecule type" value="Genomic_DNA"/>
</dbReference>
<name>A0ACC0BDS5_CATRO</name>
<sequence length="168" mass="17995">MMAPPPSTAVSPVISLVVRVLTFICLLISLIILATNTITTSTDYGDVKIKFNDFYAYRYLLATTVIGLAYSLLQIAFAIFLVSTGNTVANGLVLFDFYADKAASYLLATGAAASFALTHYLKNQVGTSSNKEDKFLNMANAAASLCLLGFLFSAISSIFSSYALPKRA</sequence>